<organism evidence="6 7">
    <name type="scientific">Physcomitrium patens</name>
    <name type="common">Spreading-leaved earth moss</name>
    <name type="synonym">Physcomitrella patens</name>
    <dbReference type="NCBI Taxonomy" id="3218"/>
    <lineage>
        <taxon>Eukaryota</taxon>
        <taxon>Viridiplantae</taxon>
        <taxon>Streptophyta</taxon>
        <taxon>Embryophyta</taxon>
        <taxon>Bryophyta</taxon>
        <taxon>Bryophytina</taxon>
        <taxon>Bryopsida</taxon>
        <taxon>Funariidae</taxon>
        <taxon>Funariales</taxon>
        <taxon>Funariaceae</taxon>
        <taxon>Physcomitrium</taxon>
    </lineage>
</organism>
<evidence type="ECO:0000259" key="5">
    <source>
        <dbReference type="SMART" id="SM01256"/>
    </source>
</evidence>
<reference evidence="6 7" key="1">
    <citation type="journal article" date="2008" name="Science">
        <title>The Physcomitrella genome reveals evolutionary insights into the conquest of land by plants.</title>
        <authorList>
            <person name="Rensing S."/>
            <person name="Lang D."/>
            <person name="Zimmer A."/>
            <person name="Terry A."/>
            <person name="Salamov A."/>
            <person name="Shapiro H."/>
            <person name="Nishiyama T."/>
            <person name="Perroud P.-F."/>
            <person name="Lindquist E."/>
            <person name="Kamisugi Y."/>
            <person name="Tanahashi T."/>
            <person name="Sakakibara K."/>
            <person name="Fujita T."/>
            <person name="Oishi K."/>
            <person name="Shin-I T."/>
            <person name="Kuroki Y."/>
            <person name="Toyoda A."/>
            <person name="Suzuki Y."/>
            <person name="Hashimoto A."/>
            <person name="Yamaguchi K."/>
            <person name="Sugano A."/>
            <person name="Kohara Y."/>
            <person name="Fujiyama A."/>
            <person name="Anterola A."/>
            <person name="Aoki S."/>
            <person name="Ashton N."/>
            <person name="Barbazuk W.B."/>
            <person name="Barker E."/>
            <person name="Bennetzen J."/>
            <person name="Bezanilla M."/>
            <person name="Blankenship R."/>
            <person name="Cho S.H."/>
            <person name="Dutcher S."/>
            <person name="Estelle M."/>
            <person name="Fawcett J.A."/>
            <person name="Gundlach H."/>
            <person name="Hanada K."/>
            <person name="Heyl A."/>
            <person name="Hicks K.A."/>
            <person name="Hugh J."/>
            <person name="Lohr M."/>
            <person name="Mayer K."/>
            <person name="Melkozernov A."/>
            <person name="Murata T."/>
            <person name="Nelson D."/>
            <person name="Pils B."/>
            <person name="Prigge M."/>
            <person name="Reiss B."/>
            <person name="Renner T."/>
            <person name="Rombauts S."/>
            <person name="Rushton P."/>
            <person name="Sanderfoot A."/>
            <person name="Schween G."/>
            <person name="Shiu S.-H."/>
            <person name="Stueber K."/>
            <person name="Theodoulou F.L."/>
            <person name="Tu H."/>
            <person name="Van de Peer Y."/>
            <person name="Verrier P.J."/>
            <person name="Waters E."/>
            <person name="Wood A."/>
            <person name="Yang L."/>
            <person name="Cove D."/>
            <person name="Cuming A."/>
            <person name="Hasebe M."/>
            <person name="Lucas S."/>
            <person name="Mishler D.B."/>
            <person name="Reski R."/>
            <person name="Grigoriev I."/>
            <person name="Quatrano R.S."/>
            <person name="Boore J.L."/>
        </authorList>
    </citation>
    <scope>NUCLEOTIDE SEQUENCE [LARGE SCALE GENOMIC DNA]</scope>
    <source>
        <strain evidence="6 7">cv. Gransden 2004</strain>
    </source>
</reference>
<dbReference type="Gramene" id="Pp3c21_10320V3.3">
    <property type="protein sequence ID" value="Pp3c21_10320V3.3"/>
    <property type="gene ID" value="Pp3c21_10320"/>
</dbReference>
<evidence type="ECO:0000256" key="2">
    <source>
        <dbReference type="ARBA" id="ARBA00023242"/>
    </source>
</evidence>
<dbReference type="InterPro" id="IPR005540">
    <property type="entry name" value="KNOX1"/>
</dbReference>
<keyword evidence="7" id="KW-1185">Reference proteome</keyword>
<dbReference type="GO" id="GO:0005634">
    <property type="term" value="C:nucleus"/>
    <property type="evidence" value="ECO:0007669"/>
    <property type="project" value="UniProtKB-SubCell"/>
</dbReference>
<evidence type="ECO:0000256" key="1">
    <source>
        <dbReference type="ARBA" id="ARBA00004123"/>
    </source>
</evidence>
<feature type="region of interest" description="Disordered" evidence="3">
    <location>
        <begin position="1"/>
        <end position="24"/>
    </location>
</feature>
<keyword evidence="2" id="KW-0539">Nucleus</keyword>
<comment type="subcellular location">
    <subcellularLocation>
        <location evidence="1">Nucleus</location>
    </subcellularLocation>
</comment>
<dbReference type="SMART" id="SM01256">
    <property type="entry name" value="KNOX2"/>
    <property type="match status" value="1"/>
</dbReference>
<feature type="domain" description="KNOX2" evidence="5">
    <location>
        <begin position="292"/>
        <end position="343"/>
    </location>
</feature>
<dbReference type="EMBL" id="ABEU02000021">
    <property type="status" value="NOT_ANNOTATED_CDS"/>
    <property type="molecule type" value="Genomic_DNA"/>
</dbReference>
<reference evidence="6 7" key="2">
    <citation type="journal article" date="2018" name="Plant J.">
        <title>The Physcomitrella patens chromosome-scale assembly reveals moss genome structure and evolution.</title>
        <authorList>
            <person name="Lang D."/>
            <person name="Ullrich K.K."/>
            <person name="Murat F."/>
            <person name="Fuchs J."/>
            <person name="Jenkins J."/>
            <person name="Haas F.B."/>
            <person name="Piednoel M."/>
            <person name="Gundlach H."/>
            <person name="Van Bel M."/>
            <person name="Meyberg R."/>
            <person name="Vives C."/>
            <person name="Morata J."/>
            <person name="Symeonidi A."/>
            <person name="Hiss M."/>
            <person name="Muchero W."/>
            <person name="Kamisugi Y."/>
            <person name="Saleh O."/>
            <person name="Blanc G."/>
            <person name="Decker E.L."/>
            <person name="van Gessel N."/>
            <person name="Grimwood J."/>
            <person name="Hayes R.D."/>
            <person name="Graham S.W."/>
            <person name="Gunter L.E."/>
            <person name="McDaniel S.F."/>
            <person name="Hoernstein S.N.W."/>
            <person name="Larsson A."/>
            <person name="Li F.W."/>
            <person name="Perroud P.F."/>
            <person name="Phillips J."/>
            <person name="Ranjan P."/>
            <person name="Rokshar D.S."/>
            <person name="Rothfels C.J."/>
            <person name="Schneider L."/>
            <person name="Shu S."/>
            <person name="Stevenson D.W."/>
            <person name="Thummler F."/>
            <person name="Tillich M."/>
            <person name="Villarreal Aguilar J.C."/>
            <person name="Widiez T."/>
            <person name="Wong G.K."/>
            <person name="Wymore A."/>
            <person name="Zhang Y."/>
            <person name="Zimmer A.D."/>
            <person name="Quatrano R.S."/>
            <person name="Mayer K.F.X."/>
            <person name="Goodstein D."/>
            <person name="Casacuberta J.M."/>
            <person name="Vandepoele K."/>
            <person name="Reski R."/>
            <person name="Cuming A.C."/>
            <person name="Tuskan G.A."/>
            <person name="Maumus F."/>
            <person name="Salse J."/>
            <person name="Schmutz J."/>
            <person name="Rensing S.A."/>
        </authorList>
    </citation>
    <scope>NUCLEOTIDE SEQUENCE [LARGE SCALE GENOMIC DNA]</scope>
    <source>
        <strain evidence="6 7">cv. Gransden 2004</strain>
    </source>
</reference>
<accession>A0A7I4C370</accession>
<protein>
    <recommendedName>
        <fullName evidence="8">KNOX1 domain-containing protein</fullName>
    </recommendedName>
</protein>
<dbReference type="SMART" id="SM01255">
    <property type="entry name" value="KNOX1"/>
    <property type="match status" value="1"/>
</dbReference>
<dbReference type="Pfam" id="PF03791">
    <property type="entry name" value="KNOX2"/>
    <property type="match status" value="1"/>
</dbReference>
<dbReference type="GO" id="GO:0003677">
    <property type="term" value="F:DNA binding"/>
    <property type="evidence" value="ECO:0007669"/>
    <property type="project" value="InterPro"/>
</dbReference>
<evidence type="ECO:0000259" key="4">
    <source>
        <dbReference type="SMART" id="SM01255"/>
    </source>
</evidence>
<proteinExistence type="predicted"/>
<dbReference type="EnsemblPlants" id="Pp3c21_10320V3.3">
    <property type="protein sequence ID" value="Pp3c21_10320V3.3"/>
    <property type="gene ID" value="Pp3c21_10320"/>
</dbReference>
<reference evidence="6" key="3">
    <citation type="submission" date="2020-12" db="UniProtKB">
        <authorList>
            <consortium name="EnsemblPlants"/>
        </authorList>
    </citation>
    <scope>IDENTIFICATION</scope>
</reference>
<dbReference type="AlphaFoldDB" id="A0A7I4C370"/>
<name>A0A7I4C370_PHYPA</name>
<dbReference type="Pfam" id="PF03790">
    <property type="entry name" value="KNOX1"/>
    <property type="match status" value="1"/>
</dbReference>
<evidence type="ECO:0000313" key="6">
    <source>
        <dbReference type="EnsemblPlants" id="Pp3c21_10320V3.3"/>
    </source>
</evidence>
<evidence type="ECO:0000313" key="7">
    <source>
        <dbReference type="Proteomes" id="UP000006727"/>
    </source>
</evidence>
<evidence type="ECO:0008006" key="8">
    <source>
        <dbReference type="Google" id="ProtNLM"/>
    </source>
</evidence>
<dbReference type="Proteomes" id="UP000006727">
    <property type="component" value="Chromosome 21"/>
</dbReference>
<evidence type="ECO:0000256" key="3">
    <source>
        <dbReference type="SAM" id="MobiDB-lite"/>
    </source>
</evidence>
<dbReference type="InterPro" id="IPR005541">
    <property type="entry name" value="KNOX2"/>
</dbReference>
<feature type="region of interest" description="Disordered" evidence="3">
    <location>
        <begin position="213"/>
        <end position="238"/>
    </location>
</feature>
<sequence length="359" mass="40103">MARSSDRESVGKLVTLQQPGHRDPRFFDAADSMMRDFWSHTADRESRQAEILRGSGWAPSAHQLEEHPSFRLETASVNMGDALSSLITSHNVYFECSQPNYLDNTSSSSSQANAYTNFFNTTGCFPSDHNPVAVTQMSYVTTEIHDEGRYLSLPPRIATNGNFSTGTCSRVNVQSEGSINRDMELFRREIAFKCPKSSDLLLAITTSADAAVREHGSGSAGSAHSSDSEEVPDVQGLESEQVPELRAAIIDHPFYPEMVLAHVRVFKIGAPRRLINKLDDLTRKFQQYQNCDTLKIGTDPALDHFMRSYVDMLTKFAEDLEEPFNKFMQFKDSTTKALEGICGHYVESKSIVSWFVNAS</sequence>
<feature type="domain" description="KNOX1" evidence="4">
    <location>
        <begin position="243"/>
        <end position="287"/>
    </location>
</feature>
<feature type="compositionally biased region" description="Basic and acidic residues" evidence="3">
    <location>
        <begin position="1"/>
        <end position="10"/>
    </location>
</feature>